<name>A0A7R8CL49_LEPSM</name>
<dbReference type="Proteomes" id="UP000675881">
    <property type="component" value="Chromosome 14"/>
</dbReference>
<dbReference type="EMBL" id="HG994593">
    <property type="protein sequence ID" value="CAF2852548.1"/>
    <property type="molecule type" value="Genomic_DNA"/>
</dbReference>
<protein>
    <submittedName>
        <fullName evidence="1">(salmon louse) hypothetical protein</fullName>
    </submittedName>
</protein>
<gene>
    <name evidence="1" type="ORF">LSAA_5001</name>
</gene>
<keyword evidence="2" id="KW-1185">Reference proteome</keyword>
<sequence length="87" mass="10002">MRSPPSQPRASEDMNIPLSEDFSSSYVTMSPEITIIEIHTVVQQRRPLAGLQDRLISLTLIILALIYPSIQTFQWIPSRTMFPWTLE</sequence>
<reference evidence="1" key="1">
    <citation type="submission" date="2021-02" db="EMBL/GenBank/DDBJ databases">
        <authorList>
            <person name="Bekaert M."/>
        </authorList>
    </citation>
    <scope>NUCLEOTIDE SEQUENCE</scope>
    <source>
        <strain evidence="1">IoA-00</strain>
    </source>
</reference>
<dbReference type="AlphaFoldDB" id="A0A7R8CL49"/>
<evidence type="ECO:0000313" key="2">
    <source>
        <dbReference type="Proteomes" id="UP000675881"/>
    </source>
</evidence>
<proteinExistence type="predicted"/>
<accession>A0A7R8CL49</accession>
<organism evidence="1 2">
    <name type="scientific">Lepeophtheirus salmonis</name>
    <name type="common">Salmon louse</name>
    <name type="synonym">Caligus salmonis</name>
    <dbReference type="NCBI Taxonomy" id="72036"/>
    <lineage>
        <taxon>Eukaryota</taxon>
        <taxon>Metazoa</taxon>
        <taxon>Ecdysozoa</taxon>
        <taxon>Arthropoda</taxon>
        <taxon>Crustacea</taxon>
        <taxon>Multicrustacea</taxon>
        <taxon>Hexanauplia</taxon>
        <taxon>Copepoda</taxon>
        <taxon>Siphonostomatoida</taxon>
        <taxon>Caligidae</taxon>
        <taxon>Lepeophtheirus</taxon>
    </lineage>
</organism>
<evidence type="ECO:0000313" key="1">
    <source>
        <dbReference type="EMBL" id="CAF2852548.1"/>
    </source>
</evidence>